<reference evidence="2 3" key="1">
    <citation type="journal article" date="2016" name="Nat. Commun.">
        <title>Thousands of microbial genomes shed light on interconnected biogeochemical processes in an aquifer system.</title>
        <authorList>
            <person name="Anantharaman K."/>
            <person name="Brown C.T."/>
            <person name="Hug L.A."/>
            <person name="Sharon I."/>
            <person name="Castelle C.J."/>
            <person name="Probst A.J."/>
            <person name="Thomas B.C."/>
            <person name="Singh A."/>
            <person name="Wilkins M.J."/>
            <person name="Karaoz U."/>
            <person name="Brodie E.L."/>
            <person name="Williams K.H."/>
            <person name="Hubbard S.S."/>
            <person name="Banfield J.F."/>
        </authorList>
    </citation>
    <scope>NUCLEOTIDE SEQUENCE [LARGE SCALE GENOMIC DNA]</scope>
</reference>
<name>A0A1F7JRY7_9BACT</name>
<protein>
    <submittedName>
        <fullName evidence="2">Uncharacterized protein</fullName>
    </submittedName>
</protein>
<evidence type="ECO:0000313" key="3">
    <source>
        <dbReference type="Proteomes" id="UP000178039"/>
    </source>
</evidence>
<proteinExistence type="predicted"/>
<evidence type="ECO:0000256" key="1">
    <source>
        <dbReference type="SAM" id="Phobius"/>
    </source>
</evidence>
<dbReference type="AlphaFoldDB" id="A0A1F7JRY7"/>
<keyword evidence="1" id="KW-0812">Transmembrane</keyword>
<keyword evidence="1" id="KW-0472">Membrane</keyword>
<sequence length="60" mass="6707">MGKDSYIITLDSYEASNSQTSIILVLIALMLRLVFVLSKAEGQARQRLNQIKILTRAPTI</sequence>
<organism evidence="2 3">
    <name type="scientific">Candidatus Roizmanbacteria bacterium RIFCSPLOWO2_02_FULL_41_9</name>
    <dbReference type="NCBI Taxonomy" id="1802077"/>
    <lineage>
        <taxon>Bacteria</taxon>
        <taxon>Candidatus Roizmaniibacteriota</taxon>
    </lineage>
</organism>
<comment type="caution">
    <text evidence="2">The sequence shown here is derived from an EMBL/GenBank/DDBJ whole genome shotgun (WGS) entry which is preliminary data.</text>
</comment>
<dbReference type="EMBL" id="MGBB01000006">
    <property type="protein sequence ID" value="OGK58353.1"/>
    <property type="molecule type" value="Genomic_DNA"/>
</dbReference>
<evidence type="ECO:0000313" key="2">
    <source>
        <dbReference type="EMBL" id="OGK58353.1"/>
    </source>
</evidence>
<dbReference type="Proteomes" id="UP000178039">
    <property type="component" value="Unassembled WGS sequence"/>
</dbReference>
<gene>
    <name evidence="2" type="ORF">A3H86_00165</name>
</gene>
<accession>A0A1F7JRY7</accession>
<keyword evidence="1" id="KW-1133">Transmembrane helix</keyword>
<feature type="transmembrane region" description="Helical" evidence="1">
    <location>
        <begin position="20"/>
        <end position="38"/>
    </location>
</feature>